<evidence type="ECO:0000259" key="9">
    <source>
        <dbReference type="Pfam" id="PF02771"/>
    </source>
</evidence>
<evidence type="ECO:0000256" key="6">
    <source>
        <dbReference type="RuleBase" id="RU362125"/>
    </source>
</evidence>
<dbReference type="FunFam" id="2.40.110.10:FF:000011">
    <property type="entry name" value="Acyl-CoA dehydrogenase FadE34"/>
    <property type="match status" value="1"/>
</dbReference>
<dbReference type="InterPro" id="IPR036250">
    <property type="entry name" value="AcylCo_DH-like_C"/>
</dbReference>
<keyword evidence="5 6" id="KW-0560">Oxidoreductase</keyword>
<evidence type="ECO:0000256" key="3">
    <source>
        <dbReference type="ARBA" id="ARBA00022630"/>
    </source>
</evidence>
<sequence length="400" mass="44932">MDFRLDEGLEEFRQMVRSAIAEDLPNDIRDRQRRFGGLQSDPVDVLEWTRILARRGWTVPHWPVEHGGCGWTPLQLFVFQDEMIRSFAPDSCWGGTHMVGPVVYTFGSEEQKARFLPAIRNGDFYWAQGFSEPGNGSDLANLRTVAVRKGDVYVVNGQKIWTSSAWASDWGFFLVRTDPTVKPQRGISFLLIDMKSAGVTIRRIPQINGESDLCEVFLDNVEVPATNLVGEEGAGWTYAKFLLDHERTTSSFIYFNKKEVALAKAMAASHSLDGVTLDKHPRFQGRLARLEAEVSALEWSVLRTLGDEPFQYPEAAAASVLKVAGSRLQQAISELHVDLQGVQSIRLYPHEVHKRPARSPLWPEESEYVTQRALILRAATIYGGTLQIQKNIIAKVAFGL</sequence>
<dbReference type="Pfam" id="PF02770">
    <property type="entry name" value="Acyl-CoA_dh_M"/>
    <property type="match status" value="1"/>
</dbReference>
<dbReference type="InterPro" id="IPR009100">
    <property type="entry name" value="AcylCoA_DH/oxidase_NM_dom_sf"/>
</dbReference>
<dbReference type="Pfam" id="PF02771">
    <property type="entry name" value="Acyl-CoA_dh_N"/>
    <property type="match status" value="1"/>
</dbReference>
<keyword evidence="4 6" id="KW-0274">FAD</keyword>
<dbReference type="Gene3D" id="2.40.110.10">
    <property type="entry name" value="Butyryl-CoA Dehydrogenase, subunit A, domain 2"/>
    <property type="match status" value="1"/>
</dbReference>
<organism evidence="10 11">
    <name type="scientific">Novosphingobium ginsenosidimutans</name>
    <dbReference type="NCBI Taxonomy" id="1176536"/>
    <lineage>
        <taxon>Bacteria</taxon>
        <taxon>Pseudomonadati</taxon>
        <taxon>Pseudomonadota</taxon>
        <taxon>Alphaproteobacteria</taxon>
        <taxon>Sphingomonadales</taxon>
        <taxon>Sphingomonadaceae</taxon>
        <taxon>Novosphingobium</taxon>
    </lineage>
</organism>
<reference evidence="10 11" key="1">
    <citation type="journal article" date="2013" name="J. Microbiol. Biotechnol.">
        <title>Novosphingobium ginsenosidimutans sp. nov., with the ability to convert ginsenoside.</title>
        <authorList>
            <person name="Kim J.K."/>
            <person name="He D."/>
            <person name="Liu Q.M."/>
            <person name="Park H.Y."/>
            <person name="Jung M.S."/>
            <person name="Yoon M.H."/>
            <person name="Kim S.C."/>
            <person name="Im W.T."/>
        </authorList>
    </citation>
    <scope>NUCLEOTIDE SEQUENCE [LARGE SCALE GENOMIC DNA]</scope>
    <source>
        <strain evidence="10 11">FW-6</strain>
    </source>
</reference>
<comment type="similarity">
    <text evidence="2 6">Belongs to the acyl-CoA dehydrogenase family.</text>
</comment>
<dbReference type="InterPro" id="IPR009075">
    <property type="entry name" value="AcylCo_DH/oxidase_C"/>
</dbReference>
<evidence type="ECO:0000256" key="2">
    <source>
        <dbReference type="ARBA" id="ARBA00009347"/>
    </source>
</evidence>
<dbReference type="PANTHER" id="PTHR43292:SF3">
    <property type="entry name" value="ACYL-COA DEHYDROGENASE FADE29"/>
    <property type="match status" value="1"/>
</dbReference>
<evidence type="ECO:0000256" key="5">
    <source>
        <dbReference type="ARBA" id="ARBA00023002"/>
    </source>
</evidence>
<dbReference type="GO" id="GO:0005886">
    <property type="term" value="C:plasma membrane"/>
    <property type="evidence" value="ECO:0007669"/>
    <property type="project" value="TreeGrafter"/>
</dbReference>
<dbReference type="SUPFAM" id="SSF47203">
    <property type="entry name" value="Acyl-CoA dehydrogenase C-terminal domain-like"/>
    <property type="match status" value="1"/>
</dbReference>
<gene>
    <name evidence="10" type="ORF">FRF71_13185</name>
</gene>
<dbReference type="InterPro" id="IPR013786">
    <property type="entry name" value="AcylCoA_DH/ox_N"/>
</dbReference>
<dbReference type="InterPro" id="IPR052161">
    <property type="entry name" value="Mycobact_Acyl-CoA_DH"/>
</dbReference>
<dbReference type="SUPFAM" id="SSF56645">
    <property type="entry name" value="Acyl-CoA dehydrogenase NM domain-like"/>
    <property type="match status" value="1"/>
</dbReference>
<keyword evidence="11" id="KW-1185">Reference proteome</keyword>
<dbReference type="InterPro" id="IPR006091">
    <property type="entry name" value="Acyl-CoA_Oxase/DH_mid-dom"/>
</dbReference>
<dbReference type="AlphaFoldDB" id="A0A5B8S8V2"/>
<evidence type="ECO:0000259" key="7">
    <source>
        <dbReference type="Pfam" id="PF00441"/>
    </source>
</evidence>
<dbReference type="GO" id="GO:0016627">
    <property type="term" value="F:oxidoreductase activity, acting on the CH-CH group of donors"/>
    <property type="evidence" value="ECO:0007669"/>
    <property type="project" value="InterPro"/>
</dbReference>
<dbReference type="InterPro" id="IPR037069">
    <property type="entry name" value="AcylCoA_DH/ox_N_sf"/>
</dbReference>
<dbReference type="PANTHER" id="PTHR43292">
    <property type="entry name" value="ACYL-COA DEHYDROGENASE"/>
    <property type="match status" value="1"/>
</dbReference>
<feature type="domain" description="Acyl-CoA oxidase/dehydrogenase middle" evidence="8">
    <location>
        <begin position="127"/>
        <end position="221"/>
    </location>
</feature>
<protein>
    <submittedName>
        <fullName evidence="10">Acyl-CoA dehydrogenase</fullName>
    </submittedName>
</protein>
<dbReference type="GO" id="GO:0050660">
    <property type="term" value="F:flavin adenine dinucleotide binding"/>
    <property type="evidence" value="ECO:0007669"/>
    <property type="project" value="InterPro"/>
</dbReference>
<evidence type="ECO:0000259" key="8">
    <source>
        <dbReference type="Pfam" id="PF02770"/>
    </source>
</evidence>
<dbReference type="OrthoDB" id="9780544at2"/>
<feature type="domain" description="Acyl-CoA dehydrogenase/oxidase N-terminal" evidence="9">
    <location>
        <begin position="9"/>
        <end position="122"/>
    </location>
</feature>
<dbReference type="RefSeq" id="WP_147091086.1">
    <property type="nucleotide sequence ID" value="NZ_BAABJD010000002.1"/>
</dbReference>
<proteinExistence type="inferred from homology"/>
<feature type="domain" description="Acyl-CoA dehydrogenase/oxidase C-terminal" evidence="7">
    <location>
        <begin position="233"/>
        <end position="396"/>
    </location>
</feature>
<evidence type="ECO:0000256" key="1">
    <source>
        <dbReference type="ARBA" id="ARBA00001974"/>
    </source>
</evidence>
<evidence type="ECO:0000313" key="10">
    <source>
        <dbReference type="EMBL" id="QEA17007.1"/>
    </source>
</evidence>
<dbReference type="InterPro" id="IPR046373">
    <property type="entry name" value="Acyl-CoA_Oxase/DH_mid-dom_sf"/>
</dbReference>
<dbReference type="Gene3D" id="1.20.140.10">
    <property type="entry name" value="Butyryl-CoA Dehydrogenase, subunit A, domain 3"/>
    <property type="match status" value="1"/>
</dbReference>
<dbReference type="Gene3D" id="1.10.540.10">
    <property type="entry name" value="Acyl-CoA dehydrogenase/oxidase, N-terminal domain"/>
    <property type="match status" value="1"/>
</dbReference>
<evidence type="ECO:0000313" key="11">
    <source>
        <dbReference type="Proteomes" id="UP000321172"/>
    </source>
</evidence>
<dbReference type="KEGG" id="ngf:FRF71_13185"/>
<dbReference type="EMBL" id="CP042345">
    <property type="protein sequence ID" value="QEA17007.1"/>
    <property type="molecule type" value="Genomic_DNA"/>
</dbReference>
<keyword evidence="3 6" id="KW-0285">Flavoprotein</keyword>
<dbReference type="Proteomes" id="UP000321172">
    <property type="component" value="Chromosome"/>
</dbReference>
<evidence type="ECO:0000256" key="4">
    <source>
        <dbReference type="ARBA" id="ARBA00022827"/>
    </source>
</evidence>
<name>A0A5B8S8V2_9SPHN</name>
<comment type="cofactor">
    <cofactor evidence="1 6">
        <name>FAD</name>
        <dbReference type="ChEBI" id="CHEBI:57692"/>
    </cofactor>
</comment>
<accession>A0A5B8S8V2</accession>
<dbReference type="Pfam" id="PF00441">
    <property type="entry name" value="Acyl-CoA_dh_1"/>
    <property type="match status" value="1"/>
</dbReference>